<dbReference type="RefSeq" id="WP_267532653.1">
    <property type="nucleotide sequence ID" value="NZ_JAPNKA010000001.1"/>
</dbReference>
<sequence>MVLTEDSGTKAFETLRSIVKELLKQVDEYVQTNKISFEPVRNELALQALHANVWKSSKAKDRQKQVELIRTIATQVMLEGGWVFFHFDGDRTWSSRDSSENVAKFQNLVREKVRGLIVLTLAAQRRGSASQEIEAHADARMARLKTVVPFYSIEAWLFQNTREAIRLCQERYGGRDVEQFQAWAQDRTALDEVLKPKEAVCLGAAHNLDLASAGIPAREVRAAGKSFTAVVEALNQDTELREALARTYAYG</sequence>
<dbReference type="Proteomes" id="UP001207654">
    <property type="component" value="Unassembled WGS sequence"/>
</dbReference>
<dbReference type="EMBL" id="JAPNKA010000001">
    <property type="protein sequence ID" value="MCY1073654.1"/>
    <property type="molecule type" value="Genomic_DNA"/>
</dbReference>
<evidence type="ECO:0000313" key="1">
    <source>
        <dbReference type="EMBL" id="MCY1073654.1"/>
    </source>
</evidence>
<organism evidence="1 2">
    <name type="scientific">Archangium lansingense</name>
    <dbReference type="NCBI Taxonomy" id="2995310"/>
    <lineage>
        <taxon>Bacteria</taxon>
        <taxon>Pseudomonadati</taxon>
        <taxon>Myxococcota</taxon>
        <taxon>Myxococcia</taxon>
        <taxon>Myxococcales</taxon>
        <taxon>Cystobacterineae</taxon>
        <taxon>Archangiaceae</taxon>
        <taxon>Archangium</taxon>
    </lineage>
</organism>
<name>A0ABT3ZX74_9BACT</name>
<evidence type="ECO:0000313" key="2">
    <source>
        <dbReference type="Proteomes" id="UP001207654"/>
    </source>
</evidence>
<protein>
    <submittedName>
        <fullName evidence="1">Uncharacterized protein</fullName>
    </submittedName>
</protein>
<keyword evidence="2" id="KW-1185">Reference proteome</keyword>
<comment type="caution">
    <text evidence="1">The sequence shown here is derived from an EMBL/GenBank/DDBJ whole genome shotgun (WGS) entry which is preliminary data.</text>
</comment>
<proteinExistence type="predicted"/>
<gene>
    <name evidence="1" type="ORF">OV287_04080</name>
</gene>
<accession>A0ABT3ZX74</accession>
<reference evidence="1 2" key="1">
    <citation type="submission" date="2022-11" db="EMBL/GenBank/DDBJ databases">
        <title>Minimal conservation of predation-associated metabolite biosynthetic gene clusters underscores biosynthetic potential of Myxococcota including descriptions for ten novel species: Archangium lansinium sp. nov., Myxococcus landrumus sp. nov., Nannocystis bai.</title>
        <authorList>
            <person name="Ahearne A."/>
            <person name="Stevens C."/>
            <person name="Phillips K."/>
        </authorList>
    </citation>
    <scope>NUCLEOTIDE SEQUENCE [LARGE SCALE GENOMIC DNA]</scope>
    <source>
        <strain evidence="1 2">MIWBW</strain>
    </source>
</reference>